<proteinExistence type="predicted"/>
<name>A0A1H4M831_9MICO</name>
<evidence type="ECO:0000313" key="2">
    <source>
        <dbReference type="Proteomes" id="UP000199183"/>
    </source>
</evidence>
<protein>
    <recommendedName>
        <fullName evidence="3">Antitoxin Xre/MbcA/ParS-like toxin-binding domain-containing protein</fullName>
    </recommendedName>
</protein>
<dbReference type="AlphaFoldDB" id="A0A1H4M831"/>
<sequence>MASALTTPAPRRKRQQAHVRAVEADLGPAVKSLVDTLGKALVAVIVGRDVKTVSRWAAGQGPSGNDEQRRIIDTLQIVELMLIGDSPSVVRAWFMGMNPQLDDESPAEVLAEGRAREVMRAARAYMDVG</sequence>
<reference evidence="1 2" key="1">
    <citation type="submission" date="2016-10" db="EMBL/GenBank/DDBJ databases">
        <authorList>
            <person name="de Groot N.N."/>
        </authorList>
    </citation>
    <scope>NUCLEOTIDE SEQUENCE [LARGE SCALE GENOMIC DNA]</scope>
    <source>
        <strain evidence="1 2">DSM 21799</strain>
    </source>
</reference>
<evidence type="ECO:0008006" key="3">
    <source>
        <dbReference type="Google" id="ProtNLM"/>
    </source>
</evidence>
<dbReference type="OrthoDB" id="4748714at2"/>
<evidence type="ECO:0000313" key="1">
    <source>
        <dbReference type="EMBL" id="SEB78967.1"/>
    </source>
</evidence>
<accession>A0A1H4M831</accession>
<dbReference type="EMBL" id="FNRY01000001">
    <property type="protein sequence ID" value="SEB78967.1"/>
    <property type="molecule type" value="Genomic_DNA"/>
</dbReference>
<organism evidence="1 2">
    <name type="scientific">Paramicrobacterium humi</name>
    <dbReference type="NCBI Taxonomy" id="640635"/>
    <lineage>
        <taxon>Bacteria</taxon>
        <taxon>Bacillati</taxon>
        <taxon>Actinomycetota</taxon>
        <taxon>Actinomycetes</taxon>
        <taxon>Micrococcales</taxon>
        <taxon>Microbacteriaceae</taxon>
        <taxon>Paramicrobacterium</taxon>
    </lineage>
</organism>
<dbReference type="RefSeq" id="WP_143034014.1">
    <property type="nucleotide sequence ID" value="NZ_FNRY01000001.1"/>
</dbReference>
<dbReference type="Proteomes" id="UP000199183">
    <property type="component" value="Unassembled WGS sequence"/>
</dbReference>
<gene>
    <name evidence="1" type="ORF">SAMN04489806_1781</name>
</gene>
<keyword evidence="2" id="KW-1185">Reference proteome</keyword>
<dbReference type="STRING" id="640635.SAMN04489806_1781"/>